<evidence type="ECO:0000256" key="1">
    <source>
        <dbReference type="SAM" id="SignalP"/>
    </source>
</evidence>
<keyword evidence="3" id="KW-1185">Reference proteome</keyword>
<dbReference type="InterPro" id="IPR055151">
    <property type="entry name" value="GH113"/>
</dbReference>
<dbReference type="Gene3D" id="3.20.20.80">
    <property type="entry name" value="Glycosidases"/>
    <property type="match status" value="1"/>
</dbReference>
<dbReference type="Pfam" id="PF22612">
    <property type="entry name" value="GH113"/>
    <property type="match status" value="1"/>
</dbReference>
<feature type="signal peptide" evidence="1">
    <location>
        <begin position="1"/>
        <end position="22"/>
    </location>
</feature>
<organism evidence="2 3">
    <name type="scientific">Mycolicibacterium rutilum</name>
    <name type="common">Mycobacterium rutilum</name>
    <dbReference type="NCBI Taxonomy" id="370526"/>
    <lineage>
        <taxon>Bacteria</taxon>
        <taxon>Bacillati</taxon>
        <taxon>Actinomycetota</taxon>
        <taxon>Actinomycetes</taxon>
        <taxon>Mycobacteriales</taxon>
        <taxon>Mycobacteriaceae</taxon>
        <taxon>Mycolicibacterium</taxon>
    </lineage>
</organism>
<evidence type="ECO:0008006" key="4">
    <source>
        <dbReference type="Google" id="ProtNLM"/>
    </source>
</evidence>
<dbReference type="PROSITE" id="PS51257">
    <property type="entry name" value="PROKAR_LIPOPROTEIN"/>
    <property type="match status" value="1"/>
</dbReference>
<evidence type="ECO:0000313" key="2">
    <source>
        <dbReference type="EMBL" id="SEH50228.1"/>
    </source>
</evidence>
<dbReference type="STRING" id="370526.SAMN04489835_0613"/>
<evidence type="ECO:0000313" key="3">
    <source>
        <dbReference type="Proteomes" id="UP000182915"/>
    </source>
</evidence>
<sequence>MVVPVIRALVVVLALVAGCAPAPTPAEPTITTAPVQRGMVLPTWDKHGYTDPSTGEALTKMAAAGANWVQIVPTWYQGTRTASVISPASSTVADDDIRAVVALARGHGLKVLLKPHVDVADGSDRNRIDPADRTAWFSAYRGFITHYAALAAELSVDQLAVGTELRGVSGDRPAWLAVIAGVRQAFSGPLVYAANHDEYRRVAFWDAVDLVGIDAYWSLTTEPTTDVPELRRALDSRRTELAAFAEMTGRRILFTETGFPSQHGAATAPWDGTISRRPAPDEQAAGYEAFLATFTGQAWCAGVFFWTWAVAPRRGGTALDTSIAGKPAQQVVAKWWASSLGARAAG</sequence>
<protein>
    <recommendedName>
        <fullName evidence="4">Glycoside hydrolase family 5 domain-containing protein</fullName>
    </recommendedName>
</protein>
<proteinExistence type="predicted"/>
<gene>
    <name evidence="2" type="ORF">SAMN04489835_0613</name>
</gene>
<dbReference type="SUPFAM" id="SSF51445">
    <property type="entry name" value="(Trans)glycosidases"/>
    <property type="match status" value="1"/>
</dbReference>
<dbReference type="InterPro" id="IPR017853">
    <property type="entry name" value="GH"/>
</dbReference>
<accession>A0A1H6IRL8</accession>
<dbReference type="EMBL" id="LT629971">
    <property type="protein sequence ID" value="SEH50228.1"/>
    <property type="molecule type" value="Genomic_DNA"/>
</dbReference>
<keyword evidence="1" id="KW-0732">Signal</keyword>
<dbReference type="Proteomes" id="UP000182915">
    <property type="component" value="Chromosome I"/>
</dbReference>
<name>A0A1H6IRL8_MYCRU</name>
<dbReference type="CDD" id="cd19608">
    <property type="entry name" value="GH113_mannanase-like"/>
    <property type="match status" value="1"/>
</dbReference>
<feature type="chain" id="PRO_5009297880" description="Glycoside hydrolase family 5 domain-containing protein" evidence="1">
    <location>
        <begin position="23"/>
        <end position="346"/>
    </location>
</feature>
<dbReference type="AlphaFoldDB" id="A0A1H6IRL8"/>
<reference evidence="3" key="1">
    <citation type="submission" date="2016-10" db="EMBL/GenBank/DDBJ databases">
        <authorList>
            <person name="Varghese N."/>
            <person name="Submissions S."/>
        </authorList>
    </citation>
    <scope>NUCLEOTIDE SEQUENCE [LARGE SCALE GENOMIC DNA]</scope>
    <source>
        <strain evidence="3">DSM 45405</strain>
    </source>
</reference>